<evidence type="ECO:0000259" key="7">
    <source>
        <dbReference type="PROSITE" id="PS51296"/>
    </source>
</evidence>
<evidence type="ECO:0000313" key="9">
    <source>
        <dbReference type="Proteomes" id="UP000225548"/>
    </source>
</evidence>
<keyword evidence="5" id="KW-0411">Iron-sulfur</keyword>
<feature type="domain" description="Rieske" evidence="7">
    <location>
        <begin position="18"/>
        <end position="121"/>
    </location>
</feature>
<dbReference type="AlphaFoldDB" id="A0A2A9E804"/>
<dbReference type="GO" id="GO:0046872">
    <property type="term" value="F:metal ion binding"/>
    <property type="evidence" value="ECO:0007669"/>
    <property type="project" value="UniProtKB-KW"/>
</dbReference>
<evidence type="ECO:0000256" key="5">
    <source>
        <dbReference type="ARBA" id="ARBA00023014"/>
    </source>
</evidence>
<evidence type="ECO:0000313" key="8">
    <source>
        <dbReference type="EMBL" id="PFG34994.1"/>
    </source>
</evidence>
<dbReference type="RefSeq" id="WP_098455940.1">
    <property type="nucleotide sequence ID" value="NZ_PDJG01000001.1"/>
</dbReference>
<accession>A0A2A9E804</accession>
<dbReference type="Proteomes" id="UP000225548">
    <property type="component" value="Unassembled WGS sequence"/>
</dbReference>
<proteinExistence type="predicted"/>
<dbReference type="SUPFAM" id="SSF50022">
    <property type="entry name" value="ISP domain"/>
    <property type="match status" value="1"/>
</dbReference>
<comment type="caution">
    <text evidence="8">The sequence shown here is derived from an EMBL/GenBank/DDBJ whole genome shotgun (WGS) entry which is preliminary data.</text>
</comment>
<dbReference type="GO" id="GO:0004497">
    <property type="term" value="F:monooxygenase activity"/>
    <property type="evidence" value="ECO:0007669"/>
    <property type="project" value="UniProtKB-ARBA"/>
</dbReference>
<dbReference type="PROSITE" id="PS51300">
    <property type="entry name" value="NIRD"/>
    <property type="match status" value="1"/>
</dbReference>
<sequence>MTLDTPIVPRPVDAQRWLAVCRLDDLVRERGVAALVDGEQVAVFRLADDVVHAVQQLDPFSGAYVMARGLVGTRGDAPTVASPMYKQIFDLRDGRCLEAVGAQPQDLRTWPVLVEDGVVHLGRSV</sequence>
<dbReference type="GO" id="GO:0016705">
    <property type="term" value="F:oxidoreductase activity, acting on paired donors, with incorporation or reduction of molecular oxygen"/>
    <property type="evidence" value="ECO:0007669"/>
    <property type="project" value="UniProtKB-ARBA"/>
</dbReference>
<keyword evidence="9" id="KW-1185">Reference proteome</keyword>
<dbReference type="InterPro" id="IPR017941">
    <property type="entry name" value="Rieske_2Fe-2S"/>
</dbReference>
<evidence type="ECO:0000256" key="1">
    <source>
        <dbReference type="ARBA" id="ARBA00022714"/>
    </source>
</evidence>
<dbReference type="GO" id="GO:0051537">
    <property type="term" value="F:2 iron, 2 sulfur cluster binding"/>
    <property type="evidence" value="ECO:0007669"/>
    <property type="project" value="UniProtKB-KW"/>
</dbReference>
<dbReference type="PANTHER" id="PTHR40562">
    <property type="match status" value="1"/>
</dbReference>
<dbReference type="PANTHER" id="PTHR40562:SF1">
    <property type="entry name" value="NITRITE REDUCTASE (NADH) SMALL SUBUNIT"/>
    <property type="match status" value="1"/>
</dbReference>
<dbReference type="GO" id="GO:0042128">
    <property type="term" value="P:nitrate assimilation"/>
    <property type="evidence" value="ECO:0007669"/>
    <property type="project" value="UniProtKB-KW"/>
</dbReference>
<dbReference type="InterPro" id="IPR036922">
    <property type="entry name" value="Rieske_2Fe-2S_sf"/>
</dbReference>
<keyword evidence="3" id="KW-0560">Oxidoreductase</keyword>
<dbReference type="GO" id="GO:0008942">
    <property type="term" value="F:nitrite reductase [NAD(P)H] activity"/>
    <property type="evidence" value="ECO:0007669"/>
    <property type="project" value="InterPro"/>
</dbReference>
<evidence type="ECO:0000256" key="3">
    <source>
        <dbReference type="ARBA" id="ARBA00023002"/>
    </source>
</evidence>
<dbReference type="NCBIfam" id="TIGR02378">
    <property type="entry name" value="nirD_assim_sml"/>
    <property type="match status" value="1"/>
</dbReference>
<organism evidence="8 9">
    <name type="scientific">Sanguibacter antarcticus</name>
    <dbReference type="NCBI Taxonomy" id="372484"/>
    <lineage>
        <taxon>Bacteria</taxon>
        <taxon>Bacillati</taxon>
        <taxon>Actinomycetota</taxon>
        <taxon>Actinomycetes</taxon>
        <taxon>Micrococcales</taxon>
        <taxon>Sanguibacteraceae</taxon>
        <taxon>Sanguibacter</taxon>
    </lineage>
</organism>
<reference evidence="8 9" key="1">
    <citation type="submission" date="2017-10" db="EMBL/GenBank/DDBJ databases">
        <title>Sequencing the genomes of 1000 actinobacteria strains.</title>
        <authorList>
            <person name="Klenk H.-P."/>
        </authorList>
    </citation>
    <scope>NUCLEOTIDE SEQUENCE [LARGE SCALE GENOMIC DNA]</scope>
    <source>
        <strain evidence="8 9">DSM 18966</strain>
    </source>
</reference>
<dbReference type="Pfam" id="PF13806">
    <property type="entry name" value="Rieske_2"/>
    <property type="match status" value="1"/>
</dbReference>
<evidence type="ECO:0000256" key="2">
    <source>
        <dbReference type="ARBA" id="ARBA00022723"/>
    </source>
</evidence>
<protein>
    <submittedName>
        <fullName evidence="8">Assimilatory nitrite reductase (NAD(P)H) small subunit</fullName>
    </submittedName>
</protein>
<dbReference type="CDD" id="cd03529">
    <property type="entry name" value="Rieske_NirD"/>
    <property type="match status" value="1"/>
</dbReference>
<keyword evidence="1" id="KW-0001">2Fe-2S</keyword>
<name>A0A2A9E804_9MICO</name>
<evidence type="ECO:0000256" key="4">
    <source>
        <dbReference type="ARBA" id="ARBA00023004"/>
    </source>
</evidence>
<dbReference type="InterPro" id="IPR017881">
    <property type="entry name" value="NirD"/>
</dbReference>
<dbReference type="Gene3D" id="2.102.10.10">
    <property type="entry name" value="Rieske [2Fe-2S] iron-sulphur domain"/>
    <property type="match status" value="1"/>
</dbReference>
<evidence type="ECO:0000256" key="6">
    <source>
        <dbReference type="ARBA" id="ARBA00023063"/>
    </source>
</evidence>
<dbReference type="InterPro" id="IPR012748">
    <property type="entry name" value="Rieske-like_NirD"/>
</dbReference>
<dbReference type="OrthoDB" id="3213360at2"/>
<keyword evidence="6" id="KW-0534">Nitrate assimilation</keyword>
<dbReference type="PROSITE" id="PS51296">
    <property type="entry name" value="RIESKE"/>
    <property type="match status" value="1"/>
</dbReference>
<dbReference type="EMBL" id="PDJG01000001">
    <property type="protein sequence ID" value="PFG34994.1"/>
    <property type="molecule type" value="Genomic_DNA"/>
</dbReference>
<keyword evidence="4" id="KW-0408">Iron</keyword>
<keyword evidence="2" id="KW-0479">Metal-binding</keyword>
<gene>
    <name evidence="8" type="ORF">ATL42_2926</name>
</gene>